<sequence length="142" mass="16501">MAKEIQYLGIIDLISDHYVHLRRMIEELWNEQSDLSISNSEWYIMGRIYQNQPTIASVSKHVEMSRQATHKWIKTLEAKGLVVVQQVENNKKVRCLQLTGYGEACYEKYMDIKSALEKRIEAQIGSEQVTNISTILKLNWGI</sequence>
<dbReference type="InterPro" id="IPR039422">
    <property type="entry name" value="MarR/SlyA-like"/>
</dbReference>
<dbReference type="AlphaFoldDB" id="A0AA95EVH9"/>
<keyword evidence="1" id="KW-0238">DNA-binding</keyword>
<dbReference type="Gene3D" id="1.10.10.10">
    <property type="entry name" value="Winged helix-like DNA-binding domain superfamily/Winged helix DNA-binding domain"/>
    <property type="match status" value="1"/>
</dbReference>
<dbReference type="InterPro" id="IPR036390">
    <property type="entry name" value="WH_DNA-bd_sf"/>
</dbReference>
<organism evidence="3 4">
    <name type="scientific">Candidatus Cohnella colombiensis</name>
    <dbReference type="NCBI Taxonomy" id="3121368"/>
    <lineage>
        <taxon>Bacteria</taxon>
        <taxon>Bacillati</taxon>
        <taxon>Bacillota</taxon>
        <taxon>Bacilli</taxon>
        <taxon>Bacillales</taxon>
        <taxon>Paenibacillaceae</taxon>
        <taxon>Cohnella</taxon>
    </lineage>
</organism>
<dbReference type="PANTHER" id="PTHR33164">
    <property type="entry name" value="TRANSCRIPTIONAL REGULATOR, MARR FAMILY"/>
    <property type="match status" value="1"/>
</dbReference>
<gene>
    <name evidence="3" type="ORF">P0Y55_14180</name>
</gene>
<dbReference type="GO" id="GO:0003677">
    <property type="term" value="F:DNA binding"/>
    <property type="evidence" value="ECO:0007669"/>
    <property type="project" value="UniProtKB-KW"/>
</dbReference>
<evidence type="ECO:0000313" key="3">
    <source>
        <dbReference type="EMBL" id="WEK53716.1"/>
    </source>
</evidence>
<dbReference type="PANTHER" id="PTHR33164:SF58">
    <property type="entry name" value="DNA-BINDING TRANSCRIPTIONAL REPRESSOR SCOC"/>
    <property type="match status" value="1"/>
</dbReference>
<dbReference type="GO" id="GO:0003700">
    <property type="term" value="F:DNA-binding transcription factor activity"/>
    <property type="evidence" value="ECO:0007669"/>
    <property type="project" value="InterPro"/>
</dbReference>
<evidence type="ECO:0000259" key="2">
    <source>
        <dbReference type="SMART" id="SM00347"/>
    </source>
</evidence>
<dbReference type="EMBL" id="CP119317">
    <property type="protein sequence ID" value="WEK53716.1"/>
    <property type="molecule type" value="Genomic_DNA"/>
</dbReference>
<dbReference type="InterPro" id="IPR036388">
    <property type="entry name" value="WH-like_DNA-bd_sf"/>
</dbReference>
<name>A0AA95EVH9_9BACL</name>
<protein>
    <submittedName>
        <fullName evidence="3">MarR family winged helix-turn-helix transcriptional regulator</fullName>
    </submittedName>
</protein>
<dbReference type="SUPFAM" id="SSF46785">
    <property type="entry name" value="Winged helix' DNA-binding domain"/>
    <property type="match status" value="1"/>
</dbReference>
<dbReference type="InterPro" id="IPR000835">
    <property type="entry name" value="HTH_MarR-typ"/>
</dbReference>
<dbReference type="GO" id="GO:0006950">
    <property type="term" value="P:response to stress"/>
    <property type="evidence" value="ECO:0007669"/>
    <property type="project" value="TreeGrafter"/>
</dbReference>
<feature type="domain" description="HTH marR-type" evidence="2">
    <location>
        <begin position="30"/>
        <end position="129"/>
    </location>
</feature>
<dbReference type="SMART" id="SM00347">
    <property type="entry name" value="HTH_MARR"/>
    <property type="match status" value="1"/>
</dbReference>
<keyword evidence="4" id="KW-1185">Reference proteome</keyword>
<reference evidence="3" key="1">
    <citation type="submission" date="2023-03" db="EMBL/GenBank/DDBJ databases">
        <title>Andean soil-derived lignocellulolytic bacterial consortium as a source of novel taxa and putative plastic-active enzymes.</title>
        <authorList>
            <person name="Diaz-Garcia L."/>
            <person name="Chuvochina M."/>
            <person name="Feuerriegel G."/>
            <person name="Bunk B."/>
            <person name="Sproer C."/>
            <person name="Streit W.R."/>
            <person name="Rodriguez L.M."/>
            <person name="Overmann J."/>
            <person name="Jimenez D.J."/>
        </authorList>
    </citation>
    <scope>NUCLEOTIDE SEQUENCE</scope>
    <source>
        <strain evidence="3">MAG 2441</strain>
    </source>
</reference>
<evidence type="ECO:0000256" key="1">
    <source>
        <dbReference type="ARBA" id="ARBA00023125"/>
    </source>
</evidence>
<proteinExistence type="predicted"/>
<accession>A0AA95EVH9</accession>
<evidence type="ECO:0000313" key="4">
    <source>
        <dbReference type="Proteomes" id="UP001178662"/>
    </source>
</evidence>
<dbReference type="Proteomes" id="UP001178662">
    <property type="component" value="Chromosome"/>
</dbReference>